<keyword evidence="3" id="KW-1185">Reference proteome</keyword>
<reference evidence="2" key="2">
    <citation type="submission" date="2020-09" db="EMBL/GenBank/DDBJ databases">
        <authorList>
            <person name="Sun Q."/>
            <person name="Kim S."/>
        </authorList>
    </citation>
    <scope>NUCLEOTIDE SEQUENCE</scope>
    <source>
        <strain evidence="2">KCTC 32182</strain>
    </source>
</reference>
<dbReference type="Pfam" id="PF07508">
    <property type="entry name" value="Recombinase"/>
    <property type="match status" value="1"/>
</dbReference>
<evidence type="ECO:0000313" key="3">
    <source>
        <dbReference type="Proteomes" id="UP000645257"/>
    </source>
</evidence>
<feature type="domain" description="Recombinase" evidence="1">
    <location>
        <begin position="32"/>
        <end position="130"/>
    </location>
</feature>
<proteinExistence type="predicted"/>
<evidence type="ECO:0000313" key="2">
    <source>
        <dbReference type="EMBL" id="GGY04749.1"/>
    </source>
</evidence>
<protein>
    <recommendedName>
        <fullName evidence="1">Recombinase domain-containing protein</fullName>
    </recommendedName>
</protein>
<gene>
    <name evidence="2" type="ORF">GCM10011289_04100</name>
</gene>
<name>A0A918U7A5_9NEIS</name>
<dbReference type="Gene3D" id="3.90.1750.20">
    <property type="entry name" value="Putative Large Serine Recombinase, Chain B, Domain 2"/>
    <property type="match status" value="1"/>
</dbReference>
<accession>A0A918U7A5</accession>
<dbReference type="GO" id="GO:0003677">
    <property type="term" value="F:DNA binding"/>
    <property type="evidence" value="ECO:0007669"/>
    <property type="project" value="InterPro"/>
</dbReference>
<dbReference type="EMBL" id="BMYX01000001">
    <property type="protein sequence ID" value="GGY04749.1"/>
    <property type="molecule type" value="Genomic_DNA"/>
</dbReference>
<dbReference type="InterPro" id="IPR038109">
    <property type="entry name" value="DNA_bind_recomb_sf"/>
</dbReference>
<sequence length="131" mass="15428">MRRGEYRYVLPTSFVYDEVGNVELDLDAQVREIFTHYFETFSRVRSAHQTVLAFKNEGILFPSRVRNEKRTTSQPLTASTALRAQNNPRYAGVHGRRHYRRTVDGKTVQRKRERDDWLTCISDAHASYFSR</sequence>
<evidence type="ECO:0000259" key="1">
    <source>
        <dbReference type="Pfam" id="PF07508"/>
    </source>
</evidence>
<reference evidence="2" key="1">
    <citation type="journal article" date="2014" name="Int. J. Syst. Evol. Microbiol.">
        <title>Complete genome sequence of Corynebacterium casei LMG S-19264T (=DSM 44701T), isolated from a smear-ripened cheese.</title>
        <authorList>
            <consortium name="US DOE Joint Genome Institute (JGI-PGF)"/>
            <person name="Walter F."/>
            <person name="Albersmeier A."/>
            <person name="Kalinowski J."/>
            <person name="Ruckert C."/>
        </authorList>
    </citation>
    <scope>NUCLEOTIDE SEQUENCE</scope>
    <source>
        <strain evidence="2">KCTC 32182</strain>
    </source>
</reference>
<dbReference type="InterPro" id="IPR011109">
    <property type="entry name" value="DNA_bind_recombinase_dom"/>
</dbReference>
<dbReference type="AlphaFoldDB" id="A0A918U7A5"/>
<organism evidence="2 3">
    <name type="scientific">Paludibacterium paludis</name>
    <dbReference type="NCBI Taxonomy" id="1225769"/>
    <lineage>
        <taxon>Bacteria</taxon>
        <taxon>Pseudomonadati</taxon>
        <taxon>Pseudomonadota</taxon>
        <taxon>Betaproteobacteria</taxon>
        <taxon>Neisseriales</taxon>
        <taxon>Chromobacteriaceae</taxon>
        <taxon>Paludibacterium</taxon>
    </lineage>
</organism>
<dbReference type="GO" id="GO:0000150">
    <property type="term" value="F:DNA strand exchange activity"/>
    <property type="evidence" value="ECO:0007669"/>
    <property type="project" value="InterPro"/>
</dbReference>
<dbReference type="Proteomes" id="UP000645257">
    <property type="component" value="Unassembled WGS sequence"/>
</dbReference>
<comment type="caution">
    <text evidence="2">The sequence shown here is derived from an EMBL/GenBank/DDBJ whole genome shotgun (WGS) entry which is preliminary data.</text>
</comment>